<dbReference type="Proteomes" id="UP001233999">
    <property type="component" value="Unassembled WGS sequence"/>
</dbReference>
<dbReference type="EMBL" id="JASPKZ010004937">
    <property type="protein sequence ID" value="KAJ9589494.1"/>
    <property type="molecule type" value="Genomic_DNA"/>
</dbReference>
<reference evidence="1" key="2">
    <citation type="submission" date="2023-05" db="EMBL/GenBank/DDBJ databases">
        <authorList>
            <person name="Fouks B."/>
        </authorList>
    </citation>
    <scope>NUCLEOTIDE SEQUENCE</scope>
    <source>
        <strain evidence="1">Stay&amp;Tobe</strain>
        <tissue evidence="1">Testes</tissue>
    </source>
</reference>
<keyword evidence="2" id="KW-1185">Reference proteome</keyword>
<evidence type="ECO:0000313" key="2">
    <source>
        <dbReference type="Proteomes" id="UP001233999"/>
    </source>
</evidence>
<comment type="caution">
    <text evidence="1">The sequence shown here is derived from an EMBL/GenBank/DDBJ whole genome shotgun (WGS) entry which is preliminary data.</text>
</comment>
<organism evidence="1 2">
    <name type="scientific">Diploptera punctata</name>
    <name type="common">Pacific beetle cockroach</name>
    <dbReference type="NCBI Taxonomy" id="6984"/>
    <lineage>
        <taxon>Eukaryota</taxon>
        <taxon>Metazoa</taxon>
        <taxon>Ecdysozoa</taxon>
        <taxon>Arthropoda</taxon>
        <taxon>Hexapoda</taxon>
        <taxon>Insecta</taxon>
        <taxon>Pterygota</taxon>
        <taxon>Neoptera</taxon>
        <taxon>Polyneoptera</taxon>
        <taxon>Dictyoptera</taxon>
        <taxon>Blattodea</taxon>
        <taxon>Blaberoidea</taxon>
        <taxon>Blaberidae</taxon>
        <taxon>Diplopterinae</taxon>
        <taxon>Diploptera</taxon>
    </lineage>
</organism>
<accession>A0AAD7ZZ84</accession>
<name>A0AAD7ZZ84_DIPPU</name>
<proteinExistence type="predicted"/>
<reference evidence="1" key="1">
    <citation type="journal article" date="2023" name="IScience">
        <title>Live-bearing cockroach genome reveals convergent evolutionary mechanisms linked to viviparity in insects and beyond.</title>
        <authorList>
            <person name="Fouks B."/>
            <person name="Harrison M.C."/>
            <person name="Mikhailova A.A."/>
            <person name="Marchal E."/>
            <person name="English S."/>
            <person name="Carruthers M."/>
            <person name="Jennings E.C."/>
            <person name="Chiamaka E.L."/>
            <person name="Frigard R.A."/>
            <person name="Pippel M."/>
            <person name="Attardo G.M."/>
            <person name="Benoit J.B."/>
            <person name="Bornberg-Bauer E."/>
            <person name="Tobe S.S."/>
        </authorList>
    </citation>
    <scope>NUCLEOTIDE SEQUENCE</scope>
    <source>
        <strain evidence="1">Stay&amp;Tobe</strain>
    </source>
</reference>
<sequence>MTAIISNRKRVRSNNCDEECCDFMPLSKRINNLHINNGNCYSGIGYQHSMSDQAEMYEGSSEAWGCMDPREECLELNGGKSLHPSYSDGNGCHSIVQPASDTGTSQPHAAIESPPGTPDVQTANWIDSRILSQYTPDLNATDNPYYYENNKLLFALYMERLHRNGSALY</sequence>
<evidence type="ECO:0000313" key="1">
    <source>
        <dbReference type="EMBL" id="KAJ9589494.1"/>
    </source>
</evidence>
<dbReference type="AlphaFoldDB" id="A0AAD7ZZ84"/>
<protein>
    <submittedName>
        <fullName evidence="1">Uncharacterized protein</fullName>
    </submittedName>
</protein>
<gene>
    <name evidence="1" type="ORF">L9F63_017311</name>
</gene>